<dbReference type="InterPro" id="IPR026444">
    <property type="entry name" value="Secre_tail"/>
</dbReference>
<dbReference type="Gene3D" id="2.60.40.4070">
    <property type="match status" value="1"/>
</dbReference>
<proteinExistence type="predicted"/>
<name>A0A382BKQ2_9ZZZZ</name>
<sequence>ATANWTYANGNIDEGVTFAENCSQVSIDAEIIPLKFQLHNAYPNPFNPVTTLRYDLPENSVVNIVVFDMMGREVRTLINQTQNAGHQSVVWDATNDYGKPVSAGLYLYKIQAGEYVSTKKMVLLK</sequence>
<reference evidence="2" key="1">
    <citation type="submission" date="2018-05" db="EMBL/GenBank/DDBJ databases">
        <authorList>
            <person name="Lanie J.A."/>
            <person name="Ng W.-L."/>
            <person name="Kazmierczak K.M."/>
            <person name="Andrzejewski T.M."/>
            <person name="Davidsen T.M."/>
            <person name="Wayne K.J."/>
            <person name="Tettelin H."/>
            <person name="Glass J.I."/>
            <person name="Rusch D."/>
            <person name="Podicherti R."/>
            <person name="Tsui H.-C.T."/>
            <person name="Winkler M.E."/>
        </authorList>
    </citation>
    <scope>NUCLEOTIDE SEQUENCE</scope>
</reference>
<dbReference type="EMBL" id="UINC01030081">
    <property type="protein sequence ID" value="SVB13892.1"/>
    <property type="molecule type" value="Genomic_DNA"/>
</dbReference>
<dbReference type="NCBIfam" id="TIGR04183">
    <property type="entry name" value="Por_Secre_tail"/>
    <property type="match status" value="1"/>
</dbReference>
<accession>A0A382BKQ2</accession>
<dbReference type="Pfam" id="PF13860">
    <property type="entry name" value="FlgD_ig"/>
    <property type="match status" value="1"/>
</dbReference>
<feature type="non-terminal residue" evidence="2">
    <location>
        <position position="1"/>
    </location>
</feature>
<feature type="domain" description="FlgD/Vpr Ig-like" evidence="1">
    <location>
        <begin position="51"/>
        <end position="112"/>
    </location>
</feature>
<dbReference type="InterPro" id="IPR025965">
    <property type="entry name" value="FlgD/Vpr_Ig-like"/>
</dbReference>
<gene>
    <name evidence="2" type="ORF">METZ01_LOCUS166746</name>
</gene>
<protein>
    <recommendedName>
        <fullName evidence="1">FlgD/Vpr Ig-like domain-containing protein</fullName>
    </recommendedName>
</protein>
<evidence type="ECO:0000259" key="1">
    <source>
        <dbReference type="Pfam" id="PF13860"/>
    </source>
</evidence>
<dbReference type="AlphaFoldDB" id="A0A382BKQ2"/>
<evidence type="ECO:0000313" key="2">
    <source>
        <dbReference type="EMBL" id="SVB13892.1"/>
    </source>
</evidence>
<organism evidence="2">
    <name type="scientific">marine metagenome</name>
    <dbReference type="NCBI Taxonomy" id="408172"/>
    <lineage>
        <taxon>unclassified sequences</taxon>
        <taxon>metagenomes</taxon>
        <taxon>ecological metagenomes</taxon>
    </lineage>
</organism>